<protein>
    <recommendedName>
        <fullName evidence="3">LOB domain-containing protein</fullName>
    </recommendedName>
</protein>
<keyword evidence="5" id="KW-1185">Reference proteome</keyword>
<feature type="region of interest" description="Disordered" evidence="2">
    <location>
        <begin position="299"/>
        <end position="327"/>
    </location>
</feature>
<gene>
    <name evidence="4" type="ORF">H6P81_020655</name>
</gene>
<evidence type="ECO:0000313" key="4">
    <source>
        <dbReference type="EMBL" id="KAG9440490.1"/>
    </source>
</evidence>
<dbReference type="InterPro" id="IPR004883">
    <property type="entry name" value="LOB"/>
</dbReference>
<dbReference type="PANTHER" id="PTHR31304:SF1">
    <property type="entry name" value="LOB DOMAIN-CONTAINING PROTEIN 39"/>
    <property type="match status" value="1"/>
</dbReference>
<name>A0AAV7DV36_ARIFI</name>
<sequence>MVKDSGDRGPSAMSTYGQIADHSHAPLCLSLVWTATVPDFFPGSTGEDRTVARPSFHPPSGRGIGDPPDRMGAIDSHAVNPTAEGHESRKHGAVRTQEFGTLTRVTYTPTHAPPPGTYISHPCPPLPPLTLFALVSVSFLSYLLPLSSLRSLSFACFARQLQGLIENWSPVVFNVRSRPTMSCNGCRVLRKGCSESCILRPCLQWIESAEAQGHATVFVAKFFGRAGLMSFISSVPEQQRPALFQSLLFEACGRTVNPVNGAVGLLWTGNWHVCQTAVETVLRGGTLRPLSNLPPAELDDASAAEESCNKLRDPYSRSKGGKRKSGDDAAKLQACELDLSLVSGFSARSSSSGGGGGGIATRPEKRRPATPEEEESVTTSVESDRVSGERRLLNLFV</sequence>
<dbReference type="PROSITE" id="PS50891">
    <property type="entry name" value="LOB"/>
    <property type="match status" value="1"/>
</dbReference>
<comment type="caution">
    <text evidence="4">The sequence shown here is derived from an EMBL/GenBank/DDBJ whole genome shotgun (WGS) entry which is preliminary data.</text>
</comment>
<reference evidence="4 5" key="1">
    <citation type="submission" date="2021-07" db="EMBL/GenBank/DDBJ databases">
        <title>The Aristolochia fimbriata genome: insights into angiosperm evolution, floral development and chemical biosynthesis.</title>
        <authorList>
            <person name="Jiao Y."/>
        </authorList>
    </citation>
    <scope>NUCLEOTIDE SEQUENCE [LARGE SCALE GENOMIC DNA]</scope>
    <source>
        <strain evidence="4">IBCAS-2021</strain>
        <tissue evidence="4">Leaf</tissue>
    </source>
</reference>
<dbReference type="PANTHER" id="PTHR31304">
    <property type="entry name" value="LOB DOMAIN-CONTAINING PROTEIN 38"/>
    <property type="match status" value="1"/>
</dbReference>
<organism evidence="4 5">
    <name type="scientific">Aristolochia fimbriata</name>
    <name type="common">White veined hardy Dutchman's pipe vine</name>
    <dbReference type="NCBI Taxonomy" id="158543"/>
    <lineage>
        <taxon>Eukaryota</taxon>
        <taxon>Viridiplantae</taxon>
        <taxon>Streptophyta</taxon>
        <taxon>Embryophyta</taxon>
        <taxon>Tracheophyta</taxon>
        <taxon>Spermatophyta</taxon>
        <taxon>Magnoliopsida</taxon>
        <taxon>Magnoliidae</taxon>
        <taxon>Piperales</taxon>
        <taxon>Aristolochiaceae</taxon>
        <taxon>Aristolochia</taxon>
    </lineage>
</organism>
<evidence type="ECO:0000256" key="2">
    <source>
        <dbReference type="SAM" id="MobiDB-lite"/>
    </source>
</evidence>
<feature type="compositionally biased region" description="Basic and acidic residues" evidence="2">
    <location>
        <begin position="307"/>
        <end position="316"/>
    </location>
</feature>
<feature type="domain" description="LOB" evidence="3">
    <location>
        <begin position="181"/>
        <end position="287"/>
    </location>
</feature>
<feature type="region of interest" description="Disordered" evidence="2">
    <location>
        <begin position="43"/>
        <end position="75"/>
    </location>
</feature>
<evidence type="ECO:0000259" key="3">
    <source>
        <dbReference type="PROSITE" id="PS50891"/>
    </source>
</evidence>
<proteinExistence type="inferred from homology"/>
<accession>A0AAV7DV36</accession>
<evidence type="ECO:0000313" key="5">
    <source>
        <dbReference type="Proteomes" id="UP000825729"/>
    </source>
</evidence>
<dbReference type="Pfam" id="PF03195">
    <property type="entry name" value="LOB"/>
    <property type="match status" value="1"/>
</dbReference>
<dbReference type="AlphaFoldDB" id="A0AAV7DV36"/>
<dbReference type="GO" id="GO:0010468">
    <property type="term" value="P:regulation of gene expression"/>
    <property type="evidence" value="ECO:0007669"/>
    <property type="project" value="TreeGrafter"/>
</dbReference>
<comment type="similarity">
    <text evidence="1">Belongs to the LOB domain-containing protein family.</text>
</comment>
<evidence type="ECO:0000256" key="1">
    <source>
        <dbReference type="ARBA" id="ARBA00005474"/>
    </source>
</evidence>
<dbReference type="EMBL" id="JAINDJ010000008">
    <property type="protein sequence ID" value="KAG9440490.1"/>
    <property type="molecule type" value="Genomic_DNA"/>
</dbReference>
<dbReference type="Proteomes" id="UP000825729">
    <property type="component" value="Unassembled WGS sequence"/>
</dbReference>
<feature type="region of interest" description="Disordered" evidence="2">
    <location>
        <begin position="345"/>
        <end position="385"/>
    </location>
</feature>